<dbReference type="PANTHER" id="PTHR24292">
    <property type="entry name" value="CYTOCHROME P450"/>
    <property type="match status" value="1"/>
</dbReference>
<evidence type="ECO:0000256" key="14">
    <source>
        <dbReference type="SAM" id="Phobius"/>
    </source>
</evidence>
<keyword evidence="8" id="KW-0492">Microsome</keyword>
<evidence type="ECO:0000256" key="10">
    <source>
        <dbReference type="ARBA" id="ARBA00023004"/>
    </source>
</evidence>
<dbReference type="InterPro" id="IPR002401">
    <property type="entry name" value="Cyt_P450_E_grp-I"/>
</dbReference>
<evidence type="ECO:0000256" key="3">
    <source>
        <dbReference type="ARBA" id="ARBA00004406"/>
    </source>
</evidence>
<comment type="subcellular location">
    <subcellularLocation>
        <location evidence="3">Endoplasmic reticulum membrane</location>
        <topology evidence="3">Peripheral membrane protein</topology>
    </subcellularLocation>
    <subcellularLocation>
        <location evidence="2">Microsome membrane</location>
        <topology evidence="2">Peripheral membrane protein</topology>
    </subcellularLocation>
</comment>
<sequence length="573" mass="65987">MLHTIHFPSDSTLMRYMGSLSANCLLCGSPGYKDSQTKSYPDQCRLVDMIEIVLIVTALAVLMYYVGYKPMQYWKDRGIKQGKPAWFFGDNLGMTLKTESFADMVVKVYNAVPGVRYSGAYQFTAPTLVIKDLELIKQTGVKDFDHFTDHRTVISEDADPLWAKNLFALTGQKWRDMRPILSPSFTSSKMRAMFVLISETAQALTQHFLELDQDVIEIEMKDTFTRFTNDVIATTAFGIKVDSMKNKENEFFVMGKDITSFKGFWKNLKFLGIIFFPRLFGYLKLGMFTRRVRKFFTDLIDHTIKVREEKGIVRPDMIHLLMEARKGVHQHEEKVIDTGFAVVEEADLGKGVIKEMTNLDIAAQAMIFFFAGFDSVSSLMCFISYELAINPEIQNRLRTEIEDIVEQYNGNVPYEAILKMRYLDMVVSEGLRKWPPAVAVDRVCTKPYTIQPTSPGEKPVYLKKDTIIWYPIFAMHRDPQYYPDPEKFDPERFSDENKTKIQPYSYIPFGVGPRNCIGSRFALLETKVVLFHLLANYELEPSAKTIIPVKICKQQFNLAAEGGFWFNMKRIRK</sequence>
<evidence type="ECO:0000256" key="1">
    <source>
        <dbReference type="ARBA" id="ARBA00001971"/>
    </source>
</evidence>
<dbReference type="Pfam" id="PF00067">
    <property type="entry name" value="p450"/>
    <property type="match status" value="1"/>
</dbReference>
<keyword evidence="7" id="KW-0256">Endoplasmic reticulum</keyword>
<dbReference type="EnsemblMetazoa" id="XM_050641998.1">
    <property type="protein sequence ID" value="XP_050497955.1"/>
    <property type="gene ID" value="LOC126879082"/>
</dbReference>
<dbReference type="InterPro" id="IPR050476">
    <property type="entry name" value="Insect_CytP450_Detox"/>
</dbReference>
<dbReference type="GeneID" id="126879082"/>
<evidence type="ECO:0000256" key="2">
    <source>
        <dbReference type="ARBA" id="ARBA00004174"/>
    </source>
</evidence>
<accession>A0ABM5JJ40</accession>
<dbReference type="PRINTS" id="PR00463">
    <property type="entry name" value="EP450I"/>
</dbReference>
<feature type="transmembrane region" description="Helical" evidence="14">
    <location>
        <begin position="270"/>
        <end position="289"/>
    </location>
</feature>
<evidence type="ECO:0000256" key="7">
    <source>
        <dbReference type="ARBA" id="ARBA00022824"/>
    </source>
</evidence>
<dbReference type="Proteomes" id="UP001652700">
    <property type="component" value="Unplaced"/>
</dbReference>
<dbReference type="InterPro" id="IPR017972">
    <property type="entry name" value="Cyt_P450_CS"/>
</dbReference>
<proteinExistence type="inferred from homology"/>
<evidence type="ECO:0000313" key="15">
    <source>
        <dbReference type="EnsemblMetazoa" id="XP_050497955.1"/>
    </source>
</evidence>
<feature type="transmembrane region" description="Helical" evidence="14">
    <location>
        <begin position="49"/>
        <end position="67"/>
    </location>
</feature>
<evidence type="ECO:0000256" key="9">
    <source>
        <dbReference type="ARBA" id="ARBA00023002"/>
    </source>
</evidence>
<comment type="similarity">
    <text evidence="4 13">Belongs to the cytochrome P450 family.</text>
</comment>
<evidence type="ECO:0000256" key="11">
    <source>
        <dbReference type="ARBA" id="ARBA00023033"/>
    </source>
</evidence>
<evidence type="ECO:0008006" key="17">
    <source>
        <dbReference type="Google" id="ProtNLM"/>
    </source>
</evidence>
<keyword evidence="9 13" id="KW-0560">Oxidoreductase</keyword>
<evidence type="ECO:0000256" key="12">
    <source>
        <dbReference type="ARBA" id="ARBA00023136"/>
    </source>
</evidence>
<evidence type="ECO:0000313" key="16">
    <source>
        <dbReference type="Proteomes" id="UP001652700"/>
    </source>
</evidence>
<protein>
    <recommendedName>
        <fullName evidence="17">Cytochrome P450 9e2-like</fullName>
    </recommendedName>
</protein>
<keyword evidence="11 13" id="KW-0503">Monooxygenase</keyword>
<keyword evidence="6 13" id="KW-0479">Metal-binding</keyword>
<keyword evidence="16" id="KW-1185">Reference proteome</keyword>
<evidence type="ECO:0000256" key="13">
    <source>
        <dbReference type="RuleBase" id="RU000461"/>
    </source>
</evidence>
<keyword evidence="5 13" id="KW-0349">Heme</keyword>
<evidence type="ECO:0000256" key="4">
    <source>
        <dbReference type="ARBA" id="ARBA00010617"/>
    </source>
</evidence>
<comment type="cofactor">
    <cofactor evidence="1">
        <name>heme</name>
        <dbReference type="ChEBI" id="CHEBI:30413"/>
    </cofactor>
</comment>
<dbReference type="PROSITE" id="PS00086">
    <property type="entry name" value="CYTOCHROME_P450"/>
    <property type="match status" value="1"/>
</dbReference>
<organism evidence="15 16">
    <name type="scientific">Diabrotica virgifera virgifera</name>
    <name type="common">western corn rootworm</name>
    <dbReference type="NCBI Taxonomy" id="50390"/>
    <lineage>
        <taxon>Eukaryota</taxon>
        <taxon>Metazoa</taxon>
        <taxon>Ecdysozoa</taxon>
        <taxon>Arthropoda</taxon>
        <taxon>Hexapoda</taxon>
        <taxon>Insecta</taxon>
        <taxon>Pterygota</taxon>
        <taxon>Neoptera</taxon>
        <taxon>Endopterygota</taxon>
        <taxon>Coleoptera</taxon>
        <taxon>Polyphaga</taxon>
        <taxon>Cucujiformia</taxon>
        <taxon>Chrysomeloidea</taxon>
        <taxon>Chrysomelidae</taxon>
        <taxon>Galerucinae</taxon>
        <taxon>Diabroticina</taxon>
        <taxon>Diabroticites</taxon>
        <taxon>Diabrotica</taxon>
    </lineage>
</organism>
<dbReference type="Gene3D" id="1.10.630.10">
    <property type="entry name" value="Cytochrome P450"/>
    <property type="match status" value="1"/>
</dbReference>
<dbReference type="SUPFAM" id="SSF48264">
    <property type="entry name" value="Cytochrome P450"/>
    <property type="match status" value="1"/>
</dbReference>
<dbReference type="PANTHER" id="PTHR24292:SF54">
    <property type="entry name" value="CYP9F3-RELATED"/>
    <property type="match status" value="1"/>
</dbReference>
<evidence type="ECO:0000256" key="6">
    <source>
        <dbReference type="ARBA" id="ARBA00022723"/>
    </source>
</evidence>
<dbReference type="InterPro" id="IPR001128">
    <property type="entry name" value="Cyt_P450"/>
</dbReference>
<name>A0ABM5JJ40_DIAVI</name>
<keyword evidence="14" id="KW-0812">Transmembrane</keyword>
<evidence type="ECO:0000256" key="8">
    <source>
        <dbReference type="ARBA" id="ARBA00022848"/>
    </source>
</evidence>
<dbReference type="CDD" id="cd11056">
    <property type="entry name" value="CYP6-like"/>
    <property type="match status" value="1"/>
</dbReference>
<dbReference type="RefSeq" id="XP_050497955.1">
    <property type="nucleotide sequence ID" value="XM_050641998.1"/>
</dbReference>
<keyword evidence="14" id="KW-1133">Transmembrane helix</keyword>
<dbReference type="PRINTS" id="PR00385">
    <property type="entry name" value="P450"/>
</dbReference>
<dbReference type="InterPro" id="IPR036396">
    <property type="entry name" value="Cyt_P450_sf"/>
</dbReference>
<evidence type="ECO:0000256" key="5">
    <source>
        <dbReference type="ARBA" id="ARBA00022617"/>
    </source>
</evidence>
<keyword evidence="12 14" id="KW-0472">Membrane</keyword>
<keyword evidence="10 13" id="KW-0408">Iron</keyword>
<reference evidence="15" key="1">
    <citation type="submission" date="2025-05" db="UniProtKB">
        <authorList>
            <consortium name="EnsemblMetazoa"/>
        </authorList>
    </citation>
    <scope>IDENTIFICATION</scope>
</reference>